<evidence type="ECO:0000256" key="2">
    <source>
        <dbReference type="ARBA" id="ARBA00023239"/>
    </source>
</evidence>
<proteinExistence type="inferred from homology"/>
<gene>
    <name evidence="4" type="ORF">HIJ39_17355</name>
</gene>
<evidence type="ECO:0000313" key="4">
    <source>
        <dbReference type="EMBL" id="NMP24102.1"/>
    </source>
</evidence>
<dbReference type="Proteomes" id="UP000533476">
    <property type="component" value="Unassembled WGS sequence"/>
</dbReference>
<organism evidence="4 5">
    <name type="scientific">Sulfobacillus harzensis</name>
    <dbReference type="NCBI Taxonomy" id="2729629"/>
    <lineage>
        <taxon>Bacteria</taxon>
        <taxon>Bacillati</taxon>
        <taxon>Bacillota</taxon>
        <taxon>Clostridia</taxon>
        <taxon>Eubacteriales</taxon>
        <taxon>Clostridiales Family XVII. Incertae Sedis</taxon>
        <taxon>Sulfobacillus</taxon>
    </lineage>
</organism>
<reference evidence="4 5" key="1">
    <citation type="submission" date="2020-04" db="EMBL/GenBank/DDBJ databases">
        <authorList>
            <person name="Zhang R."/>
            <person name="Schippers A."/>
        </authorList>
    </citation>
    <scope>NUCLEOTIDE SEQUENCE [LARGE SCALE GENOMIC DNA]</scope>
    <source>
        <strain evidence="4 5">DSM 109850</strain>
    </source>
</reference>
<dbReference type="SUPFAM" id="SSF117457">
    <property type="entry name" value="FumA C-terminal domain-like"/>
    <property type="match status" value="1"/>
</dbReference>
<dbReference type="RefSeq" id="WP_169101933.1">
    <property type="nucleotide sequence ID" value="NZ_JABBVZ010000084.1"/>
</dbReference>
<evidence type="ECO:0000313" key="5">
    <source>
        <dbReference type="Proteomes" id="UP000533476"/>
    </source>
</evidence>
<sequence>MPSIHLTCPIDDPSRLTELSAGTPVLLSGTVLTGRDAAHQRLHDLIAAREPLPIDLTNHILYYVRPGPAAPGQVVGAAGPTTSSRMDPYTPELLEFGLKGTIGKGYRSQAVKEAFVQHQAVYFGAIGGLGALLSRTIVGQRILAFPELGPEAMYEFAVKDFPAIVLMDCAGRDFYQEGQSTFRHMS</sequence>
<keyword evidence="2" id="KW-0456">Lyase</keyword>
<comment type="caution">
    <text evidence="4">The sequence shown here is derived from an EMBL/GenBank/DDBJ whole genome shotgun (WGS) entry which is preliminary data.</text>
</comment>
<dbReference type="GO" id="GO:0016836">
    <property type="term" value="F:hydro-lyase activity"/>
    <property type="evidence" value="ECO:0007669"/>
    <property type="project" value="InterPro"/>
</dbReference>
<dbReference type="AlphaFoldDB" id="A0A7Y0L6C7"/>
<dbReference type="Pfam" id="PF05683">
    <property type="entry name" value="Fumerase_C"/>
    <property type="match status" value="1"/>
</dbReference>
<dbReference type="EMBL" id="JABBVZ010000084">
    <property type="protein sequence ID" value="NMP24102.1"/>
    <property type="molecule type" value="Genomic_DNA"/>
</dbReference>
<dbReference type="PANTHER" id="PTHR43351">
    <property type="entry name" value="L(+)-TARTRATE DEHYDRATASE SUBUNIT BETA"/>
    <property type="match status" value="1"/>
</dbReference>
<dbReference type="Gene3D" id="3.20.130.10">
    <property type="entry name" value="Fe-S hydro-lyase, tartrate dehydratase beta-type, catalytic domain"/>
    <property type="match status" value="1"/>
</dbReference>
<dbReference type="InterPro" id="IPR004647">
    <property type="entry name" value="Fe-S_hydro-lyase_TtdB-typ_cat"/>
</dbReference>
<dbReference type="PANTHER" id="PTHR43351:SF2">
    <property type="entry name" value="L(+)-TARTRATE DEHYDRATASE SUBUNIT BETA-RELATED"/>
    <property type="match status" value="1"/>
</dbReference>
<dbReference type="InterPro" id="IPR036660">
    <property type="entry name" value="Fe-S_hydroAse_TtdB_cat_sf"/>
</dbReference>
<comment type="similarity">
    <text evidence="1">Belongs to the class-I fumarase family.</text>
</comment>
<feature type="domain" description="Fe-S hydro-lyase tartrate dehydratase beta-type catalytic" evidence="3">
    <location>
        <begin position="14"/>
        <end position="177"/>
    </location>
</feature>
<keyword evidence="5" id="KW-1185">Reference proteome</keyword>
<name>A0A7Y0L6C7_9FIRM</name>
<evidence type="ECO:0000259" key="3">
    <source>
        <dbReference type="Pfam" id="PF05683"/>
    </source>
</evidence>
<protein>
    <submittedName>
        <fullName evidence="4">TRZ/ATZ family protein</fullName>
    </submittedName>
</protein>
<accession>A0A7Y0L6C7</accession>
<evidence type="ECO:0000256" key="1">
    <source>
        <dbReference type="ARBA" id="ARBA00008876"/>
    </source>
</evidence>
<dbReference type="NCBIfam" id="TIGR00723">
    <property type="entry name" value="ttdB_fumA_fumB"/>
    <property type="match status" value="1"/>
</dbReference>